<evidence type="ECO:0000256" key="5">
    <source>
        <dbReference type="SAM" id="SignalP"/>
    </source>
</evidence>
<name>A0A3D8VJC9_9GAMM</name>
<evidence type="ECO:0000256" key="3">
    <source>
        <dbReference type="ARBA" id="ARBA00023237"/>
    </source>
</evidence>
<gene>
    <name evidence="7" type="ORF">DX912_00225</name>
</gene>
<keyword evidence="5" id="KW-0732">Signal</keyword>
<dbReference type="CDD" id="cd07185">
    <property type="entry name" value="OmpA_C-like"/>
    <property type="match status" value="1"/>
</dbReference>
<dbReference type="PROSITE" id="PS51123">
    <property type="entry name" value="OMPA_2"/>
    <property type="match status" value="1"/>
</dbReference>
<evidence type="ECO:0000256" key="2">
    <source>
        <dbReference type="ARBA" id="ARBA00023136"/>
    </source>
</evidence>
<accession>A0A3D8VJC9</accession>
<dbReference type="SUPFAM" id="SSF103088">
    <property type="entry name" value="OmpA-like"/>
    <property type="match status" value="1"/>
</dbReference>
<dbReference type="PRINTS" id="PR01021">
    <property type="entry name" value="OMPADOMAIN"/>
</dbReference>
<evidence type="ECO:0000256" key="4">
    <source>
        <dbReference type="PROSITE-ProRule" id="PRU00473"/>
    </source>
</evidence>
<dbReference type="InterPro" id="IPR050330">
    <property type="entry name" value="Bact_OuterMem_StrucFunc"/>
</dbReference>
<dbReference type="Proteomes" id="UP000256829">
    <property type="component" value="Unassembled WGS sequence"/>
</dbReference>
<dbReference type="InterPro" id="IPR006665">
    <property type="entry name" value="OmpA-like"/>
</dbReference>
<dbReference type="PANTHER" id="PTHR30329:SF21">
    <property type="entry name" value="LIPOPROTEIN YIAD-RELATED"/>
    <property type="match status" value="1"/>
</dbReference>
<dbReference type="InterPro" id="IPR006311">
    <property type="entry name" value="TAT_signal"/>
</dbReference>
<dbReference type="PROSITE" id="PS51318">
    <property type="entry name" value="TAT"/>
    <property type="match status" value="1"/>
</dbReference>
<dbReference type="GO" id="GO:0009279">
    <property type="term" value="C:cell outer membrane"/>
    <property type="evidence" value="ECO:0007669"/>
    <property type="project" value="UniProtKB-SubCell"/>
</dbReference>
<evidence type="ECO:0000259" key="6">
    <source>
        <dbReference type="PROSITE" id="PS51123"/>
    </source>
</evidence>
<dbReference type="EMBL" id="QTJR01000001">
    <property type="protein sequence ID" value="RDY69241.1"/>
    <property type="molecule type" value="Genomic_DNA"/>
</dbReference>
<keyword evidence="8" id="KW-1185">Reference proteome</keyword>
<dbReference type="InterPro" id="IPR006664">
    <property type="entry name" value="OMP_bac"/>
</dbReference>
<feature type="chain" id="PRO_5017591260" evidence="5">
    <location>
        <begin position="41"/>
        <end position="269"/>
    </location>
</feature>
<dbReference type="Gene3D" id="3.30.1330.60">
    <property type="entry name" value="OmpA-like domain"/>
    <property type="match status" value="1"/>
</dbReference>
<comment type="caution">
    <text evidence="7">The sequence shown here is derived from an EMBL/GenBank/DDBJ whole genome shotgun (WGS) entry which is preliminary data.</text>
</comment>
<evidence type="ECO:0000256" key="1">
    <source>
        <dbReference type="ARBA" id="ARBA00004442"/>
    </source>
</evidence>
<feature type="signal peptide" evidence="5">
    <location>
        <begin position="1"/>
        <end position="40"/>
    </location>
</feature>
<proteinExistence type="predicted"/>
<sequence>MGPTPAAPHEDPSMNKRTLMKSLSLTAAMAAVLAVSSASAADGDKSKIKGLITSVQGNTIVVKDAANVEQTITLSPSTKYKRTKGLTGVVHEKAEQTALMPGLPVTIDAVASGSGFDATEVSFKSEDFRTAQQVQAGLAPTTARMNDFGKYEALATAEVLFDSGSATINSAGKSSLDQFAAKAKETQDYQVVLQGFTDSTGNAEANQRLSMRRANAVANYLQQQAGLQPGRVRAGDGMGVATDAGAGSNAGARKVVVKLIVDKGVQAGK</sequence>
<keyword evidence="3" id="KW-0998">Cell outer membrane</keyword>
<evidence type="ECO:0000313" key="7">
    <source>
        <dbReference type="EMBL" id="RDY69241.1"/>
    </source>
</evidence>
<evidence type="ECO:0000313" key="8">
    <source>
        <dbReference type="Proteomes" id="UP000256829"/>
    </source>
</evidence>
<dbReference type="AlphaFoldDB" id="A0A3D8VJC9"/>
<keyword evidence="2 4" id="KW-0472">Membrane</keyword>
<organism evidence="7 8">
    <name type="scientific">Lysobacter soli</name>
    <dbReference type="NCBI Taxonomy" id="453783"/>
    <lineage>
        <taxon>Bacteria</taxon>
        <taxon>Pseudomonadati</taxon>
        <taxon>Pseudomonadota</taxon>
        <taxon>Gammaproteobacteria</taxon>
        <taxon>Lysobacterales</taxon>
        <taxon>Lysobacteraceae</taxon>
        <taxon>Lysobacter</taxon>
    </lineage>
</organism>
<feature type="domain" description="OmpA-like" evidence="6">
    <location>
        <begin position="148"/>
        <end position="263"/>
    </location>
</feature>
<dbReference type="Pfam" id="PF00691">
    <property type="entry name" value="OmpA"/>
    <property type="match status" value="1"/>
</dbReference>
<dbReference type="InterPro" id="IPR036737">
    <property type="entry name" value="OmpA-like_sf"/>
</dbReference>
<reference evidence="7 8" key="1">
    <citation type="submission" date="2018-08" db="EMBL/GenBank/DDBJ databases">
        <title>Lysobacter soli KCTC 22011, whole genome shotgun sequence.</title>
        <authorList>
            <person name="Zhang X."/>
            <person name="Feng G."/>
            <person name="Zhu H."/>
        </authorList>
    </citation>
    <scope>NUCLEOTIDE SEQUENCE [LARGE SCALE GENOMIC DNA]</scope>
    <source>
        <strain evidence="7 8">KCTC 22011</strain>
    </source>
</reference>
<dbReference type="PANTHER" id="PTHR30329">
    <property type="entry name" value="STATOR ELEMENT OF FLAGELLAR MOTOR COMPLEX"/>
    <property type="match status" value="1"/>
</dbReference>
<protein>
    <submittedName>
        <fullName evidence="7">OmpA family protein</fullName>
    </submittedName>
</protein>
<comment type="subcellular location">
    <subcellularLocation>
        <location evidence="1">Cell outer membrane</location>
    </subcellularLocation>
</comment>